<dbReference type="AlphaFoldDB" id="A0A0G2A2Q6"/>
<sequence length="86" mass="9608">MDFNKIPKQFCENVVAGHSQENFVMLMSVGETASAYALTPQHMKRLVQSLGHQVEEYEKKFGPINAKWSPGIESPLQSKDIKGSGR</sequence>
<dbReference type="Pfam" id="PF11950">
    <property type="entry name" value="DUF3467"/>
    <property type="match status" value="1"/>
</dbReference>
<accession>A0A0G2A2Q6</accession>
<dbReference type="InterPro" id="IPR021857">
    <property type="entry name" value="DUF3467"/>
</dbReference>
<comment type="caution">
    <text evidence="1">The sequence shown here is derived from an EMBL/GenBank/DDBJ whole genome shotgun (WGS) entry which is preliminary data.</text>
</comment>
<proteinExistence type="predicted"/>
<reference evidence="1 2" key="1">
    <citation type="journal article" date="2015" name="Nature">
        <title>rRNA introns, odd ribosomes, and small enigmatic genomes across a large radiation of phyla.</title>
        <authorList>
            <person name="Brown C.T."/>
            <person name="Hug L.A."/>
            <person name="Thomas B.C."/>
            <person name="Sharon I."/>
            <person name="Castelle C.J."/>
            <person name="Singh A."/>
            <person name="Wilkins M.J."/>
            <person name="Williams K.H."/>
            <person name="Banfield J.F."/>
        </authorList>
    </citation>
    <scope>NUCLEOTIDE SEQUENCE [LARGE SCALE GENOMIC DNA]</scope>
</reference>
<protein>
    <submittedName>
        <fullName evidence="1">Uncharacterized protein</fullName>
    </submittedName>
</protein>
<gene>
    <name evidence="1" type="ORF">UY83_C0018G0007</name>
</gene>
<evidence type="ECO:0000313" key="1">
    <source>
        <dbReference type="EMBL" id="KKW35112.1"/>
    </source>
</evidence>
<dbReference type="EMBL" id="LCRO01000018">
    <property type="protein sequence ID" value="KKW35112.1"/>
    <property type="molecule type" value="Genomic_DNA"/>
</dbReference>
<name>A0A0G2A2Q6_9BACT</name>
<evidence type="ECO:0000313" key="2">
    <source>
        <dbReference type="Proteomes" id="UP000034740"/>
    </source>
</evidence>
<organism evidence="1 2">
    <name type="scientific">Candidatus Adlerbacteria bacterium GW2011_GWA1_54_10</name>
    <dbReference type="NCBI Taxonomy" id="1618605"/>
    <lineage>
        <taxon>Bacteria</taxon>
        <taxon>Candidatus Adleribacteriota</taxon>
    </lineage>
</organism>
<dbReference type="Proteomes" id="UP000034740">
    <property type="component" value="Unassembled WGS sequence"/>
</dbReference>